<sequence length="71" mass="8375">MAQVVGTEDKRRYHLRFLSGRSLWRNPKFLRLIKNPSGLPEDEIENMDAPTLRRSTRRTHPPDRFCPNGEI</sequence>
<dbReference type="Proteomes" id="UP000318571">
    <property type="component" value="Chromosome 12"/>
</dbReference>
<evidence type="ECO:0000256" key="1">
    <source>
        <dbReference type="SAM" id="MobiDB-lite"/>
    </source>
</evidence>
<evidence type="ECO:0000313" key="3">
    <source>
        <dbReference type="Proteomes" id="UP000318571"/>
    </source>
</evidence>
<dbReference type="EMBL" id="VCGU01000001">
    <property type="protein sequence ID" value="TRY80626.1"/>
    <property type="molecule type" value="Genomic_DNA"/>
</dbReference>
<feature type="region of interest" description="Disordered" evidence="1">
    <location>
        <begin position="36"/>
        <end position="71"/>
    </location>
</feature>
<dbReference type="AlphaFoldDB" id="A0A553PSH9"/>
<proteinExistence type="predicted"/>
<comment type="caution">
    <text evidence="2">The sequence shown here is derived from an EMBL/GenBank/DDBJ whole genome shotgun (WGS) entry which is preliminary data.</text>
</comment>
<evidence type="ECO:0000313" key="2">
    <source>
        <dbReference type="EMBL" id="TRY80626.1"/>
    </source>
</evidence>
<organism evidence="2 3">
    <name type="scientific">Tigriopus californicus</name>
    <name type="common">Marine copepod</name>
    <dbReference type="NCBI Taxonomy" id="6832"/>
    <lineage>
        <taxon>Eukaryota</taxon>
        <taxon>Metazoa</taxon>
        <taxon>Ecdysozoa</taxon>
        <taxon>Arthropoda</taxon>
        <taxon>Crustacea</taxon>
        <taxon>Multicrustacea</taxon>
        <taxon>Hexanauplia</taxon>
        <taxon>Copepoda</taxon>
        <taxon>Harpacticoida</taxon>
        <taxon>Harpacticidae</taxon>
        <taxon>Tigriopus</taxon>
    </lineage>
</organism>
<accession>A0A553PSH9</accession>
<protein>
    <submittedName>
        <fullName evidence="2">Uncharacterized protein</fullName>
    </submittedName>
</protein>
<keyword evidence="3" id="KW-1185">Reference proteome</keyword>
<gene>
    <name evidence="2" type="ORF">TCAL_16743</name>
</gene>
<name>A0A553PSH9_TIGCA</name>
<reference evidence="2 3" key="1">
    <citation type="journal article" date="2018" name="Nat. Ecol. Evol.">
        <title>Genomic signatures of mitonuclear coevolution across populations of Tigriopus californicus.</title>
        <authorList>
            <person name="Barreto F.S."/>
            <person name="Watson E.T."/>
            <person name="Lima T.G."/>
            <person name="Willett C.S."/>
            <person name="Edmands S."/>
            <person name="Li W."/>
            <person name="Burton R.S."/>
        </authorList>
    </citation>
    <scope>NUCLEOTIDE SEQUENCE [LARGE SCALE GENOMIC DNA]</scope>
    <source>
        <strain evidence="2 3">San Diego</strain>
    </source>
</reference>